<keyword evidence="3" id="KW-0378">Hydrolase</keyword>
<dbReference type="InterPro" id="IPR001940">
    <property type="entry name" value="Peptidase_S1C"/>
</dbReference>
<accession>E0RR65</accession>
<feature type="signal peptide" evidence="4">
    <location>
        <begin position="1"/>
        <end position="16"/>
    </location>
</feature>
<dbReference type="PRINTS" id="PR00834">
    <property type="entry name" value="PROTEASES2C"/>
</dbReference>
<name>E0RR65_WINT6</name>
<comment type="similarity">
    <text evidence="1">Belongs to the peptidase S1C family.</text>
</comment>
<dbReference type="Pfam" id="PF13365">
    <property type="entry name" value="Trypsin_2"/>
    <property type="match status" value="1"/>
</dbReference>
<evidence type="ECO:0000256" key="3">
    <source>
        <dbReference type="ARBA" id="ARBA00022801"/>
    </source>
</evidence>
<dbReference type="InterPro" id="IPR009003">
    <property type="entry name" value="Peptidase_S1_PA"/>
</dbReference>
<dbReference type="KEGG" id="sta:STHERM_c21110"/>
<dbReference type="Gene3D" id="2.40.10.10">
    <property type="entry name" value="Trypsin-like serine proteases"/>
    <property type="match status" value="2"/>
</dbReference>
<dbReference type="RefSeq" id="WP_013314880.1">
    <property type="nucleotide sequence ID" value="NC_014484.1"/>
</dbReference>
<proteinExistence type="inferred from homology"/>
<evidence type="ECO:0000313" key="6">
    <source>
        <dbReference type="Proteomes" id="UP000001296"/>
    </source>
</evidence>
<dbReference type="AlphaFoldDB" id="E0RR65"/>
<feature type="chain" id="PRO_5003139706" description="Peptidase S1 and S6 chymotrypsin/Hap" evidence="4">
    <location>
        <begin position="17"/>
        <end position="448"/>
    </location>
</feature>
<evidence type="ECO:0000313" key="5">
    <source>
        <dbReference type="EMBL" id="ADN03042.1"/>
    </source>
</evidence>
<dbReference type="PANTHER" id="PTHR43343">
    <property type="entry name" value="PEPTIDASE S12"/>
    <property type="match status" value="1"/>
</dbReference>
<evidence type="ECO:0000256" key="4">
    <source>
        <dbReference type="SAM" id="SignalP"/>
    </source>
</evidence>
<reference key="1">
    <citation type="submission" date="2009-08" db="EMBL/GenBank/DDBJ databases">
        <title>The genome sequence of Spirochaeta thermophila DSM6192.</title>
        <authorList>
            <person name="Angelov A."/>
            <person name="Mientus M."/>
            <person name="Wittenberg S."/>
            <person name="Lehmann R."/>
            <person name="Liesegang H."/>
            <person name="Daniel R."/>
            <person name="Liebl W."/>
        </authorList>
    </citation>
    <scope>NUCLEOTIDE SEQUENCE</scope>
    <source>
        <strain>DSM 6192</strain>
    </source>
</reference>
<dbReference type="InterPro" id="IPR043504">
    <property type="entry name" value="Peptidase_S1_PA_chymotrypsin"/>
</dbReference>
<dbReference type="SUPFAM" id="SSF50494">
    <property type="entry name" value="Trypsin-like serine proteases"/>
    <property type="match status" value="1"/>
</dbReference>
<keyword evidence="4" id="KW-0732">Signal</keyword>
<dbReference type="PANTHER" id="PTHR43343:SF3">
    <property type="entry name" value="PROTEASE DO-LIKE 8, CHLOROPLASTIC"/>
    <property type="match status" value="1"/>
</dbReference>
<dbReference type="GO" id="GO:0004252">
    <property type="term" value="F:serine-type endopeptidase activity"/>
    <property type="evidence" value="ECO:0007669"/>
    <property type="project" value="InterPro"/>
</dbReference>
<dbReference type="eggNOG" id="COG0265">
    <property type="taxonomic scope" value="Bacteria"/>
</dbReference>
<dbReference type="HOGENOM" id="CLU_610986_0_0_12"/>
<sequence length="448" mass="47859">MRILAGIMLCVAFVSADPFQGGADFPAMLFPGREVSARVEPQPGVRVFTFSVPPSTVAARLRVRAGGSVEVAVRREGRVVARTVGEGWEVWLTRWEGTLRPGTYVVEVGYEGGVGEGVDVSLLFSLVSGEASFDIETGRPVRLVLSPEQAMCTVGRLKVPQGVPALRVDVLDAEGDVDLFLAPGTAVPDPRAASHRATTPLGRESLVVGEGLAPGDYALMVADLRVLEAPEEVVLLVRFEESPPPLEARGPVLSPVVQVVAGRSMGSGVLISKDGEILTALHVVEGGEEVVVAVTREEGMPPDELFRAEVILEDEVRDLALLRLTADLYGRPLPEGIDFPVVTPAFSEVRVGSRITLVGYPPGVGLRSRPVELRLPSLVAGRERVWTEGGRRDLLKVSGWIGEGMSGGAVFDEQGRLVGILTGRIYDGWGGLGVVVAAHEVPSDWWHR</sequence>
<dbReference type="EMBL" id="CP001698">
    <property type="protein sequence ID" value="ADN03042.1"/>
    <property type="molecule type" value="Genomic_DNA"/>
</dbReference>
<keyword evidence="2" id="KW-0645">Protease</keyword>
<dbReference type="PaxDb" id="665571-STHERM_c21110"/>
<evidence type="ECO:0008006" key="7">
    <source>
        <dbReference type="Google" id="ProtNLM"/>
    </source>
</evidence>
<gene>
    <name evidence="5" type="ordered locus">STHERM_c21110</name>
</gene>
<protein>
    <recommendedName>
        <fullName evidence="7">Peptidase S1 and S6 chymotrypsin/Hap</fullName>
    </recommendedName>
</protein>
<evidence type="ECO:0000256" key="1">
    <source>
        <dbReference type="ARBA" id="ARBA00010541"/>
    </source>
</evidence>
<organism evidence="5 6">
    <name type="scientific">Winmispira thermophila (strain ATCC 49972 / DSM 6192 / RI 19.B1)</name>
    <name type="common">Spirochaeta thermophila</name>
    <dbReference type="NCBI Taxonomy" id="665571"/>
    <lineage>
        <taxon>Bacteria</taxon>
        <taxon>Pseudomonadati</taxon>
        <taxon>Spirochaetota</taxon>
        <taxon>Spirochaetia</taxon>
        <taxon>Winmispirales</taxon>
        <taxon>Winmispiraceae</taxon>
        <taxon>Winmispira</taxon>
    </lineage>
</organism>
<dbReference type="Proteomes" id="UP000001296">
    <property type="component" value="Chromosome"/>
</dbReference>
<dbReference type="InterPro" id="IPR051201">
    <property type="entry name" value="Chloro_Bact_Ser_Proteases"/>
</dbReference>
<dbReference type="GO" id="GO:0006508">
    <property type="term" value="P:proteolysis"/>
    <property type="evidence" value="ECO:0007669"/>
    <property type="project" value="UniProtKB-KW"/>
</dbReference>
<evidence type="ECO:0000256" key="2">
    <source>
        <dbReference type="ARBA" id="ARBA00022670"/>
    </source>
</evidence>
<reference evidence="5 6" key="2">
    <citation type="journal article" date="2010" name="J. Bacteriol.">
        <title>Genome sequence of the polysaccharide-degrading, thermophilic anaerobe Spirochaeta thermophila DSM 6192.</title>
        <authorList>
            <person name="Angelov A."/>
            <person name="Liebl S."/>
            <person name="Ballschmiter M."/>
            <person name="Bomeke M."/>
            <person name="Lehmann R."/>
            <person name="Liesegang H."/>
            <person name="Daniel R."/>
            <person name="Liebl W."/>
        </authorList>
    </citation>
    <scope>NUCLEOTIDE SEQUENCE [LARGE SCALE GENOMIC DNA]</scope>
    <source>
        <strain evidence="6">ATCC 49972 / DSM 6192 / RI 19.B1</strain>
    </source>
</reference>